<sequence length="138" mass="15463">MKNFLLLIFVIVSFFSAPLALANEACQKIFSSAVIVHKSKVKGVSKEKLISSLPSRKEAKNNGRINTLYHIIDEVYDYPTLDGLVYSTYRAELCYLVFSGQKTNNEEFGAVHKKLESCGTKSDKREKTECSMRVASSV</sequence>
<evidence type="ECO:0000313" key="2">
    <source>
        <dbReference type="EMBL" id="GHG07667.1"/>
    </source>
</evidence>
<protein>
    <submittedName>
        <fullName evidence="2">Uncharacterized protein</fullName>
    </submittedName>
</protein>
<dbReference type="EMBL" id="BNCK01000015">
    <property type="protein sequence ID" value="GHG07667.1"/>
    <property type="molecule type" value="Genomic_DNA"/>
</dbReference>
<dbReference type="Proteomes" id="UP000623842">
    <property type="component" value="Unassembled WGS sequence"/>
</dbReference>
<evidence type="ECO:0000313" key="3">
    <source>
        <dbReference type="Proteomes" id="UP000623842"/>
    </source>
</evidence>
<keyword evidence="1" id="KW-0732">Signal</keyword>
<comment type="caution">
    <text evidence="2">The sequence shown here is derived from an EMBL/GenBank/DDBJ whole genome shotgun (WGS) entry which is preliminary data.</text>
</comment>
<gene>
    <name evidence="2" type="ORF">GCM10017161_41720</name>
</gene>
<accession>A0A919BSV1</accession>
<dbReference type="RefSeq" id="WP_189774799.1">
    <property type="nucleotide sequence ID" value="NZ_BNCK01000015.1"/>
</dbReference>
<evidence type="ECO:0000256" key="1">
    <source>
        <dbReference type="SAM" id="SignalP"/>
    </source>
</evidence>
<name>A0A919BSV1_9GAMM</name>
<feature type="signal peptide" evidence="1">
    <location>
        <begin position="1"/>
        <end position="22"/>
    </location>
</feature>
<proteinExistence type="predicted"/>
<reference evidence="2" key="1">
    <citation type="journal article" date="2014" name="Int. J. Syst. Evol. Microbiol.">
        <title>Complete genome sequence of Corynebacterium casei LMG S-19264T (=DSM 44701T), isolated from a smear-ripened cheese.</title>
        <authorList>
            <consortium name="US DOE Joint Genome Institute (JGI-PGF)"/>
            <person name="Walter F."/>
            <person name="Albersmeier A."/>
            <person name="Kalinowski J."/>
            <person name="Ruckert C."/>
        </authorList>
    </citation>
    <scope>NUCLEOTIDE SEQUENCE</scope>
    <source>
        <strain evidence="2">KCTC 42731</strain>
    </source>
</reference>
<feature type="chain" id="PRO_5037748849" evidence="1">
    <location>
        <begin position="23"/>
        <end position="138"/>
    </location>
</feature>
<keyword evidence="3" id="KW-1185">Reference proteome</keyword>
<dbReference type="AlphaFoldDB" id="A0A919BSV1"/>
<organism evidence="2 3">
    <name type="scientific">Thalassotalea marina</name>
    <dbReference type="NCBI Taxonomy" id="1673741"/>
    <lineage>
        <taxon>Bacteria</taxon>
        <taxon>Pseudomonadati</taxon>
        <taxon>Pseudomonadota</taxon>
        <taxon>Gammaproteobacteria</taxon>
        <taxon>Alteromonadales</taxon>
        <taxon>Colwelliaceae</taxon>
        <taxon>Thalassotalea</taxon>
    </lineage>
</organism>
<reference evidence="2" key="2">
    <citation type="submission" date="2020-09" db="EMBL/GenBank/DDBJ databases">
        <authorList>
            <person name="Sun Q."/>
            <person name="Kim S."/>
        </authorList>
    </citation>
    <scope>NUCLEOTIDE SEQUENCE</scope>
    <source>
        <strain evidence="2">KCTC 42731</strain>
    </source>
</reference>